<dbReference type="EMBL" id="SMAB01000003">
    <property type="protein sequence ID" value="TCS83760.1"/>
    <property type="molecule type" value="Genomic_DNA"/>
</dbReference>
<dbReference type="SUPFAM" id="SSF51703">
    <property type="entry name" value="Cobalamin (vitamin B12)-dependent enzymes"/>
    <property type="match status" value="1"/>
</dbReference>
<proteinExistence type="predicted"/>
<dbReference type="Pfam" id="PF01642">
    <property type="entry name" value="MM_CoA_mutase"/>
    <property type="match status" value="1"/>
</dbReference>
<gene>
    <name evidence="3" type="ORF">EDD72_10383</name>
</gene>
<organism evidence="3 4">
    <name type="scientific">Tepidibacillus fermentans</name>
    <dbReference type="NCBI Taxonomy" id="1281767"/>
    <lineage>
        <taxon>Bacteria</taxon>
        <taxon>Bacillati</taxon>
        <taxon>Bacillota</taxon>
        <taxon>Bacilli</taxon>
        <taxon>Bacillales</taxon>
        <taxon>Bacillaceae</taxon>
        <taxon>Tepidibacillus</taxon>
    </lineage>
</organism>
<feature type="domain" description="Methylmalonyl-CoA mutase alpha/beta chain catalytic" evidence="2">
    <location>
        <begin position="88"/>
        <end position="609"/>
    </location>
</feature>
<dbReference type="GO" id="GO:0004494">
    <property type="term" value="F:methylmalonyl-CoA mutase activity"/>
    <property type="evidence" value="ECO:0007669"/>
    <property type="project" value="InterPro"/>
</dbReference>
<dbReference type="PANTHER" id="PTHR48101">
    <property type="entry name" value="METHYLMALONYL-COA MUTASE, MITOCHONDRIAL-RELATED"/>
    <property type="match status" value="1"/>
</dbReference>
<evidence type="ECO:0000313" key="4">
    <source>
        <dbReference type="Proteomes" id="UP000295788"/>
    </source>
</evidence>
<dbReference type="Proteomes" id="UP000295788">
    <property type="component" value="Unassembled WGS sequence"/>
</dbReference>
<dbReference type="GO" id="GO:0031419">
    <property type="term" value="F:cobalamin binding"/>
    <property type="evidence" value="ECO:0007669"/>
    <property type="project" value="InterPro"/>
</dbReference>
<protein>
    <submittedName>
        <fullName evidence="3">Methylmalonyl-CoA mutase cobalamin-binding domain/chain</fullName>
    </submittedName>
</protein>
<comment type="caution">
    <text evidence="3">The sequence shown here is derived from an EMBL/GenBank/DDBJ whole genome shotgun (WGS) entry which is preliminary data.</text>
</comment>
<name>A0A4R3KJA4_9BACI</name>
<dbReference type="NCBIfam" id="TIGR00641">
    <property type="entry name" value="acid_CoA_mut_N"/>
    <property type="match status" value="1"/>
</dbReference>
<evidence type="ECO:0000313" key="3">
    <source>
        <dbReference type="EMBL" id="TCS83760.1"/>
    </source>
</evidence>
<evidence type="ECO:0000256" key="1">
    <source>
        <dbReference type="ARBA" id="ARBA00023235"/>
    </source>
</evidence>
<keyword evidence="1" id="KW-0413">Isomerase</keyword>
<dbReference type="AlphaFoldDB" id="A0A4R3KJA4"/>
<dbReference type="Gene3D" id="3.20.20.240">
    <property type="entry name" value="Methylmalonyl-CoA mutase"/>
    <property type="match status" value="1"/>
</dbReference>
<keyword evidence="4" id="KW-1185">Reference proteome</keyword>
<sequence>MARQLYQLKGTKLLLVKANEQYHAVTDWIDKEIERITDQLHQETKIWLDEWPNIKATYEQDPIFHTTLSGSKIPRIALPPYQDWGELVKWKMKENLPGFFPYTAGVFPFKRTEEEPKRQFAGEGSPERTNRRFHYLTKDDSAKRLSTAFDSVTLYGEDPDTRPDIYGKIGESGVSIATIEDMKKLYDGFDLCAPNTSVSMTINGPAPILLAMFLNTAIDQQIEKFKEQHGREPDPMEREGIKAKTLQTVRGTVQADILKEDQGQNTCILSTEFALKMMGDIQEYFIEHKVRNYYSVSISGYHIAEAGANPITQLAFTLANAFTYVEYYLSRGMKIDDFAPNLSFFFSNGMDAEYSVLGRVARRIWSVVMKYKYGANERSQKLKYHIQTSGRSLHAMEMDFNDIRTTLQALMALYDHCNSLHTNAYDEAITIPTENSVRRAMAIQLIITRELGLAKNENPLQGSFIIEELTDLVEEAVLQEFERLNARGGVLGAMETAYQRSKIQEESMYYEMKKHSGELPIIGINIFLNPNGGGEVTKIELSRGTIEEKDEQIARLRQFHQQHRHEVDEALNRLKEVALHGENIFAELMNTVRVASLGQITKALYEVGGQYRRNM</sequence>
<accession>A0A4R3KJA4</accession>
<dbReference type="InterPro" id="IPR016176">
    <property type="entry name" value="Cbl-dep_enz_cat"/>
</dbReference>
<evidence type="ECO:0000259" key="2">
    <source>
        <dbReference type="Pfam" id="PF01642"/>
    </source>
</evidence>
<dbReference type="PANTHER" id="PTHR48101:SF1">
    <property type="entry name" value="METHYLMALONYL-COA MUTASE, LARGE SUBUNIT"/>
    <property type="match status" value="1"/>
</dbReference>
<dbReference type="InterPro" id="IPR006099">
    <property type="entry name" value="MeMalonylCoA_mutase_a/b_cat"/>
</dbReference>
<reference evidence="3 4" key="1">
    <citation type="submission" date="2019-03" db="EMBL/GenBank/DDBJ databases">
        <title>Genomic Encyclopedia of Type Strains, Phase IV (KMG-IV): sequencing the most valuable type-strain genomes for metagenomic binning, comparative biology and taxonomic classification.</title>
        <authorList>
            <person name="Goeker M."/>
        </authorList>
    </citation>
    <scope>NUCLEOTIDE SEQUENCE [LARGE SCALE GENOMIC DNA]</scope>
    <source>
        <strain evidence="3 4">DSM 23802</strain>
    </source>
</reference>
<dbReference type="InterPro" id="IPR006098">
    <property type="entry name" value="MMCoA_mutase_a_cat"/>
</dbReference>